<feature type="transmembrane region" description="Helical" evidence="1">
    <location>
        <begin position="343"/>
        <end position="372"/>
    </location>
</feature>
<evidence type="ECO:0000313" key="3">
    <source>
        <dbReference type="Proteomes" id="UP000595917"/>
    </source>
</evidence>
<keyword evidence="1" id="KW-1133">Transmembrane helix</keyword>
<evidence type="ECO:0000256" key="1">
    <source>
        <dbReference type="SAM" id="Phobius"/>
    </source>
</evidence>
<dbReference type="Proteomes" id="UP000595917">
    <property type="component" value="Chromosome"/>
</dbReference>
<gene>
    <name evidence="2" type="ORF">JFL75_05700</name>
</gene>
<dbReference type="AlphaFoldDB" id="A0A7T7XRU9"/>
<keyword evidence="3" id="KW-1185">Reference proteome</keyword>
<proteinExistence type="predicted"/>
<accession>A0A7T7XRU9</accession>
<evidence type="ECO:0000313" key="2">
    <source>
        <dbReference type="EMBL" id="QQO11325.1"/>
    </source>
</evidence>
<keyword evidence="1" id="KW-0472">Membrane</keyword>
<feature type="transmembrane region" description="Helical" evidence="1">
    <location>
        <begin position="167"/>
        <end position="187"/>
    </location>
</feature>
<sequence length="373" mass="42497">MGGAFWIRHTWRKFRGRFDGLRLVPLLDYARYQEKTISGKNFRFLGGMESLTDEDTLWVRNRELTIPVALHKAHAYMLPQPESGDFFAPFDPGQELPRRVHWGKISTINEGAKVFIGGRLELIDDRLTFVSTKEEPLLIIFYDGPDSSLTVRAIRAGRHTNEYWNRLTPYALALGISSQLLIALSYMQRPAFRLSAITAFAAAFGPLFPLVPPGVLFTVICGRLWWRARIYRAYRDLVRLPLKYIPPDKDEGSLPDNERYGYIRYAVLPPWVAEAKFPLTPPGVIPRKHEVWYVYGTLPEKNQEHPGGDELDTLLLKPDDPFATYGAIPGDPKILARRYTVHAYVLEILSCILMAAGIGLNCLFVAMILFFLL</sequence>
<dbReference type="EMBL" id="CP067089">
    <property type="protein sequence ID" value="QQO11325.1"/>
    <property type="molecule type" value="Genomic_DNA"/>
</dbReference>
<protein>
    <submittedName>
        <fullName evidence="2">Uncharacterized protein</fullName>
    </submittedName>
</protein>
<name>A0A7T7XRU9_9SPIR</name>
<feature type="transmembrane region" description="Helical" evidence="1">
    <location>
        <begin position="207"/>
        <end position="226"/>
    </location>
</feature>
<reference evidence="2" key="1">
    <citation type="submission" date="2021-01" db="EMBL/GenBank/DDBJ databases">
        <title>Description of Breznakiella homolactica.</title>
        <authorList>
            <person name="Song Y."/>
            <person name="Brune A."/>
        </authorList>
    </citation>
    <scope>NUCLEOTIDE SEQUENCE</scope>
    <source>
        <strain evidence="2">RmG30</strain>
    </source>
</reference>
<keyword evidence="1" id="KW-0812">Transmembrane</keyword>
<dbReference type="KEGG" id="bhc:JFL75_05700"/>
<organism evidence="2 3">
    <name type="scientific">Breznakiella homolactica</name>
    <dbReference type="NCBI Taxonomy" id="2798577"/>
    <lineage>
        <taxon>Bacteria</taxon>
        <taxon>Pseudomonadati</taxon>
        <taxon>Spirochaetota</taxon>
        <taxon>Spirochaetia</taxon>
        <taxon>Spirochaetales</taxon>
        <taxon>Breznakiellaceae</taxon>
        <taxon>Breznakiella</taxon>
    </lineage>
</organism>